<keyword evidence="3" id="KW-1185">Reference proteome</keyword>
<dbReference type="STRING" id="1238182.C882_4300"/>
<keyword evidence="1" id="KW-0732">Signal</keyword>
<evidence type="ECO:0000313" key="3">
    <source>
        <dbReference type="Proteomes" id="UP000009881"/>
    </source>
</evidence>
<organism evidence="2 3">
    <name type="scientific">Caenispirillum salinarum AK4</name>
    <dbReference type="NCBI Taxonomy" id="1238182"/>
    <lineage>
        <taxon>Bacteria</taxon>
        <taxon>Pseudomonadati</taxon>
        <taxon>Pseudomonadota</taxon>
        <taxon>Alphaproteobacteria</taxon>
        <taxon>Rhodospirillales</taxon>
        <taxon>Novispirillaceae</taxon>
        <taxon>Caenispirillum</taxon>
    </lineage>
</organism>
<dbReference type="Gene3D" id="3.40.50.1240">
    <property type="entry name" value="Phosphoglycerate mutase-like"/>
    <property type="match status" value="1"/>
</dbReference>
<dbReference type="SMART" id="SM00855">
    <property type="entry name" value="PGAM"/>
    <property type="match status" value="1"/>
</dbReference>
<feature type="chain" id="PRO_5003930142" evidence="1">
    <location>
        <begin position="23"/>
        <end position="189"/>
    </location>
</feature>
<proteinExistence type="predicted"/>
<feature type="signal peptide" evidence="1">
    <location>
        <begin position="1"/>
        <end position="22"/>
    </location>
</feature>
<dbReference type="SUPFAM" id="SSF53254">
    <property type="entry name" value="Phosphoglycerate mutase-like"/>
    <property type="match status" value="1"/>
</dbReference>
<dbReference type="RefSeq" id="WP_009540408.1">
    <property type="nucleotide sequence ID" value="NZ_ANHY01000008.1"/>
</dbReference>
<dbReference type="InterPro" id="IPR013078">
    <property type="entry name" value="His_Pase_superF_clade-1"/>
</dbReference>
<name>K9HPC2_9PROT</name>
<protein>
    <submittedName>
        <fullName evidence="2">Phosphoglycerate mutase family protein</fullName>
    </submittedName>
</protein>
<evidence type="ECO:0000256" key="1">
    <source>
        <dbReference type="SAM" id="SignalP"/>
    </source>
</evidence>
<dbReference type="EMBL" id="ANHY01000008">
    <property type="protein sequence ID" value="EKV30341.1"/>
    <property type="molecule type" value="Genomic_DNA"/>
</dbReference>
<dbReference type="Proteomes" id="UP000009881">
    <property type="component" value="Unassembled WGS sequence"/>
</dbReference>
<dbReference type="PATRIC" id="fig|1238182.3.peg.1962"/>
<sequence length="189" mass="20319">MRLTQALLTLLLLPLFTVPALAAEDALWSALKEGGHVVLVRHALAPGTGDPSNFALDDCSTQRNLNDTGRRQARDTGDAFRAHDVPVSRVLTSQWCRCVETAELLDLAPVEEEPLLNSFFRDRSRGPAQIAGLEDLIAGLPRDGGTVVMVTHQVVITGLTDVFPASGEMVVLRLDPGGGWTQAGRMAAR</sequence>
<gene>
    <name evidence="2" type="ORF">C882_4300</name>
</gene>
<comment type="caution">
    <text evidence="2">The sequence shown here is derived from an EMBL/GenBank/DDBJ whole genome shotgun (WGS) entry which is preliminary data.</text>
</comment>
<accession>K9HPC2</accession>
<dbReference type="Pfam" id="PF00300">
    <property type="entry name" value="His_Phos_1"/>
    <property type="match status" value="1"/>
</dbReference>
<dbReference type="InterPro" id="IPR029033">
    <property type="entry name" value="His_PPase_superfam"/>
</dbReference>
<dbReference type="CDD" id="cd07067">
    <property type="entry name" value="HP_PGM_like"/>
    <property type="match status" value="1"/>
</dbReference>
<reference evidence="2 3" key="1">
    <citation type="journal article" date="2013" name="Genome Announc.">
        <title>Draft Genome Sequence of an Alphaproteobacterium, Caenispirillum salinarum AK4(T), Isolated from a Solar Saltern.</title>
        <authorList>
            <person name="Khatri I."/>
            <person name="Singh A."/>
            <person name="Korpole S."/>
            <person name="Pinnaka A.K."/>
            <person name="Subramanian S."/>
        </authorList>
    </citation>
    <scope>NUCLEOTIDE SEQUENCE [LARGE SCALE GENOMIC DNA]</scope>
    <source>
        <strain evidence="2 3">AK4</strain>
    </source>
</reference>
<evidence type="ECO:0000313" key="2">
    <source>
        <dbReference type="EMBL" id="EKV30341.1"/>
    </source>
</evidence>
<dbReference type="AlphaFoldDB" id="K9HPC2"/>
<dbReference type="OrthoDB" id="2237472at2"/>
<dbReference type="eggNOG" id="COG2062">
    <property type="taxonomic scope" value="Bacteria"/>
</dbReference>